<dbReference type="InterPro" id="IPR036761">
    <property type="entry name" value="TTHA0802/YceI-like_sf"/>
</dbReference>
<organism evidence="3 4">
    <name type="scientific">Nonomuraea angiospora</name>
    <dbReference type="NCBI Taxonomy" id="46172"/>
    <lineage>
        <taxon>Bacteria</taxon>
        <taxon>Bacillati</taxon>
        <taxon>Actinomycetota</taxon>
        <taxon>Actinomycetes</taxon>
        <taxon>Streptosporangiales</taxon>
        <taxon>Streptosporangiaceae</taxon>
        <taxon>Nonomuraea</taxon>
    </lineage>
</organism>
<gene>
    <name evidence="3" type="ORF">H4W80_008528</name>
</gene>
<dbReference type="Proteomes" id="UP000633509">
    <property type="component" value="Unassembled WGS sequence"/>
</dbReference>
<dbReference type="Pfam" id="PF04264">
    <property type="entry name" value="YceI"/>
    <property type="match status" value="1"/>
</dbReference>
<dbReference type="PANTHER" id="PTHR34406">
    <property type="entry name" value="PROTEIN YCEI"/>
    <property type="match status" value="1"/>
</dbReference>
<protein>
    <submittedName>
        <fullName evidence="3">Polyisoprenoid-binding protein YceI</fullName>
    </submittedName>
</protein>
<dbReference type="EMBL" id="JADBEK010000001">
    <property type="protein sequence ID" value="MBE1590270.1"/>
    <property type="molecule type" value="Genomic_DNA"/>
</dbReference>
<proteinExistence type="inferred from homology"/>
<reference evidence="3 4" key="1">
    <citation type="submission" date="2020-10" db="EMBL/GenBank/DDBJ databases">
        <title>Sequencing the genomes of 1000 actinobacteria strains.</title>
        <authorList>
            <person name="Klenk H.-P."/>
        </authorList>
    </citation>
    <scope>NUCLEOTIDE SEQUENCE [LARGE SCALE GENOMIC DNA]</scope>
    <source>
        <strain evidence="3 4">DSM 43173</strain>
    </source>
</reference>
<dbReference type="Gene3D" id="2.40.128.110">
    <property type="entry name" value="Lipid/polyisoprenoid-binding, YceI-like"/>
    <property type="match status" value="1"/>
</dbReference>
<accession>A0ABR9MBJ7</accession>
<sequence>MSITAGSYTFGPDSGRLLIQTTRTGLGAKAGHDLTIEVTRWSGEATIDTAAPANSSLTVEVDAGSLAVRTGTGGVKPLTDSDRADIERIIREKILQTDRHPAITFRSTRVDGTAESFHIEGDLTIVGEPRLVTVQGLFADERVQGSAAIVQSRWGIRPYSALLGALKLSDEVEVRFDVALVAKD</sequence>
<dbReference type="SUPFAM" id="SSF101874">
    <property type="entry name" value="YceI-like"/>
    <property type="match status" value="1"/>
</dbReference>
<evidence type="ECO:0000313" key="4">
    <source>
        <dbReference type="Proteomes" id="UP000633509"/>
    </source>
</evidence>
<comment type="similarity">
    <text evidence="1">Belongs to the UPF0312 family.</text>
</comment>
<name>A0ABR9MBJ7_9ACTN</name>
<feature type="domain" description="Lipid/polyisoprenoid-binding YceI-like" evidence="2">
    <location>
        <begin position="7"/>
        <end position="181"/>
    </location>
</feature>
<dbReference type="PANTHER" id="PTHR34406:SF1">
    <property type="entry name" value="PROTEIN YCEI"/>
    <property type="match status" value="1"/>
</dbReference>
<dbReference type="SMART" id="SM00867">
    <property type="entry name" value="YceI"/>
    <property type="match status" value="1"/>
</dbReference>
<comment type="caution">
    <text evidence="3">The sequence shown here is derived from an EMBL/GenBank/DDBJ whole genome shotgun (WGS) entry which is preliminary data.</text>
</comment>
<dbReference type="InterPro" id="IPR007372">
    <property type="entry name" value="Lipid/polyisoprenoid-bd_YceI"/>
</dbReference>
<dbReference type="RefSeq" id="WP_192790165.1">
    <property type="nucleotide sequence ID" value="NZ_JADBEK010000001.1"/>
</dbReference>
<keyword evidence="4" id="KW-1185">Reference proteome</keyword>
<evidence type="ECO:0000313" key="3">
    <source>
        <dbReference type="EMBL" id="MBE1590270.1"/>
    </source>
</evidence>
<evidence type="ECO:0000256" key="1">
    <source>
        <dbReference type="ARBA" id="ARBA00008812"/>
    </source>
</evidence>
<evidence type="ECO:0000259" key="2">
    <source>
        <dbReference type="SMART" id="SM00867"/>
    </source>
</evidence>